<keyword evidence="7" id="KW-0597">Phosphoprotein</keyword>
<dbReference type="InterPro" id="IPR003661">
    <property type="entry name" value="HisK_dim/P_dom"/>
</dbReference>
<keyword evidence="21" id="KW-1185">Reference proteome</keyword>
<dbReference type="Pfam" id="PF00512">
    <property type="entry name" value="HisKA"/>
    <property type="match status" value="1"/>
</dbReference>
<dbReference type="Pfam" id="PF11808">
    <property type="entry name" value="PhoR"/>
    <property type="match status" value="1"/>
</dbReference>
<dbReference type="Gene3D" id="3.30.450.20">
    <property type="entry name" value="PAS domain"/>
    <property type="match status" value="1"/>
</dbReference>
<keyword evidence="13" id="KW-0067">ATP-binding</keyword>
<dbReference type="PANTHER" id="PTHR45453">
    <property type="entry name" value="PHOSPHATE REGULON SENSOR PROTEIN PHOR"/>
    <property type="match status" value="1"/>
</dbReference>
<keyword evidence="16 18" id="KW-0472">Membrane</keyword>
<evidence type="ECO:0000256" key="15">
    <source>
        <dbReference type="ARBA" id="ARBA00023012"/>
    </source>
</evidence>
<dbReference type="GO" id="GO:0006817">
    <property type="term" value="P:phosphate ion transport"/>
    <property type="evidence" value="ECO:0007669"/>
    <property type="project" value="UniProtKB-KW"/>
</dbReference>
<feature type="domain" description="Histidine kinase" evidence="19">
    <location>
        <begin position="209"/>
        <end position="424"/>
    </location>
</feature>
<dbReference type="Pfam" id="PF02518">
    <property type="entry name" value="HATPase_c"/>
    <property type="match status" value="1"/>
</dbReference>
<feature type="transmembrane region" description="Helical" evidence="18">
    <location>
        <begin position="12"/>
        <end position="43"/>
    </location>
</feature>
<comment type="function">
    <text evidence="17">Member of the two-component regulatory system PhoR/PhoB involved in the phosphate regulon genes expression. PhoR may function as a membrane-associated protein kinase that phosphorylates PhoB in response to environmental signals.</text>
</comment>
<dbReference type="CDD" id="cd00130">
    <property type="entry name" value="PAS"/>
    <property type="match status" value="1"/>
</dbReference>
<dbReference type="GO" id="GO:0005524">
    <property type="term" value="F:ATP binding"/>
    <property type="evidence" value="ECO:0007669"/>
    <property type="project" value="UniProtKB-KW"/>
</dbReference>
<reference evidence="20 21" key="1">
    <citation type="submission" date="2016-10" db="EMBL/GenBank/DDBJ databases">
        <authorList>
            <person name="de Groot N.N."/>
        </authorList>
    </citation>
    <scope>NUCLEOTIDE SEQUENCE [LARGE SCALE GENOMIC DNA]</scope>
    <source>
        <strain evidence="20 21">DSM 22012</strain>
    </source>
</reference>
<dbReference type="Gene3D" id="3.30.565.10">
    <property type="entry name" value="Histidine kinase-like ATPase, C-terminal domain"/>
    <property type="match status" value="1"/>
</dbReference>
<evidence type="ECO:0000256" key="18">
    <source>
        <dbReference type="SAM" id="Phobius"/>
    </source>
</evidence>
<dbReference type="AlphaFoldDB" id="A0A1H6DGF0"/>
<dbReference type="InterPro" id="IPR036097">
    <property type="entry name" value="HisK_dim/P_sf"/>
</dbReference>
<dbReference type="GO" id="GO:0016036">
    <property type="term" value="P:cellular response to phosphate starvation"/>
    <property type="evidence" value="ECO:0007669"/>
    <property type="project" value="TreeGrafter"/>
</dbReference>
<dbReference type="InterPro" id="IPR050351">
    <property type="entry name" value="BphY/WalK/GraS-like"/>
</dbReference>
<dbReference type="PRINTS" id="PR00344">
    <property type="entry name" value="BCTRLSENSOR"/>
</dbReference>
<evidence type="ECO:0000256" key="10">
    <source>
        <dbReference type="ARBA" id="ARBA00022692"/>
    </source>
</evidence>
<comment type="subcellular location">
    <subcellularLocation>
        <location evidence="2">Cell membrane</location>
    </subcellularLocation>
</comment>
<evidence type="ECO:0000256" key="3">
    <source>
        <dbReference type="ARBA" id="ARBA00012438"/>
    </source>
</evidence>
<evidence type="ECO:0000256" key="5">
    <source>
        <dbReference type="ARBA" id="ARBA00022448"/>
    </source>
</evidence>
<dbReference type="Gene3D" id="1.10.287.130">
    <property type="match status" value="1"/>
</dbReference>
<evidence type="ECO:0000256" key="7">
    <source>
        <dbReference type="ARBA" id="ARBA00022553"/>
    </source>
</evidence>
<dbReference type="InterPro" id="IPR035965">
    <property type="entry name" value="PAS-like_dom_sf"/>
</dbReference>
<dbReference type="InterPro" id="IPR014310">
    <property type="entry name" value="Sig_transdc_His_kinase_PhoR"/>
</dbReference>
<dbReference type="SMART" id="SM00388">
    <property type="entry name" value="HisKA"/>
    <property type="match status" value="1"/>
</dbReference>
<evidence type="ECO:0000256" key="11">
    <source>
        <dbReference type="ARBA" id="ARBA00022741"/>
    </source>
</evidence>
<evidence type="ECO:0000313" key="21">
    <source>
        <dbReference type="Proteomes" id="UP000236745"/>
    </source>
</evidence>
<dbReference type="InterPro" id="IPR036890">
    <property type="entry name" value="HATPase_C_sf"/>
</dbReference>
<keyword evidence="9" id="KW-0808">Transferase</keyword>
<dbReference type="GO" id="GO:0005886">
    <property type="term" value="C:plasma membrane"/>
    <property type="evidence" value="ECO:0007669"/>
    <property type="project" value="UniProtKB-SubCell"/>
</dbReference>
<dbReference type="EMBL" id="FNVQ01000006">
    <property type="protein sequence ID" value="SEG83853.1"/>
    <property type="molecule type" value="Genomic_DNA"/>
</dbReference>
<dbReference type="InterPro" id="IPR004358">
    <property type="entry name" value="Sig_transdc_His_kin-like_C"/>
</dbReference>
<dbReference type="FunFam" id="3.30.565.10:FF:000032">
    <property type="entry name" value="Phosphate regulon sensor histidine kinase PhoR"/>
    <property type="match status" value="1"/>
</dbReference>
<evidence type="ECO:0000313" key="20">
    <source>
        <dbReference type="EMBL" id="SEG83853.1"/>
    </source>
</evidence>
<evidence type="ECO:0000259" key="19">
    <source>
        <dbReference type="PROSITE" id="PS50109"/>
    </source>
</evidence>
<dbReference type="InterPro" id="IPR021766">
    <property type="entry name" value="PhoR_N"/>
</dbReference>
<evidence type="ECO:0000256" key="4">
    <source>
        <dbReference type="ARBA" id="ARBA00019665"/>
    </source>
</evidence>
<evidence type="ECO:0000256" key="8">
    <source>
        <dbReference type="ARBA" id="ARBA00022592"/>
    </source>
</evidence>
<dbReference type="InterPro" id="IPR005467">
    <property type="entry name" value="His_kinase_dom"/>
</dbReference>
<accession>A0A1H6DGF0</accession>
<name>A0A1H6DGF0_9GAMM</name>
<dbReference type="GO" id="GO:0004721">
    <property type="term" value="F:phosphoprotein phosphatase activity"/>
    <property type="evidence" value="ECO:0007669"/>
    <property type="project" value="InterPro"/>
</dbReference>
<evidence type="ECO:0000256" key="16">
    <source>
        <dbReference type="ARBA" id="ARBA00023136"/>
    </source>
</evidence>
<evidence type="ECO:0000256" key="17">
    <source>
        <dbReference type="ARBA" id="ARBA00025207"/>
    </source>
</evidence>
<gene>
    <name evidence="20" type="ORF">SAMN05444390_10638</name>
</gene>
<dbReference type="SUPFAM" id="SSF55874">
    <property type="entry name" value="ATPase domain of HSP90 chaperone/DNA topoisomerase II/histidine kinase"/>
    <property type="match status" value="1"/>
</dbReference>
<dbReference type="RefSeq" id="WP_104005291.1">
    <property type="nucleotide sequence ID" value="NZ_FNVQ01000006.1"/>
</dbReference>
<dbReference type="PANTHER" id="PTHR45453:SF1">
    <property type="entry name" value="PHOSPHATE REGULON SENSOR PROTEIN PHOR"/>
    <property type="match status" value="1"/>
</dbReference>
<evidence type="ECO:0000256" key="1">
    <source>
        <dbReference type="ARBA" id="ARBA00000085"/>
    </source>
</evidence>
<dbReference type="Proteomes" id="UP000236745">
    <property type="component" value="Unassembled WGS sequence"/>
</dbReference>
<proteinExistence type="predicted"/>
<keyword evidence="10 18" id="KW-0812">Transmembrane</keyword>
<dbReference type="InterPro" id="IPR003594">
    <property type="entry name" value="HATPase_dom"/>
</dbReference>
<sequence length="436" mass="49447">MRHSSNPMILPLAGTALVGVVIGGLVSYPGWGLGISLLAWSLLQARHYNRLMKWLSRELDELPPEDTGPWGDLLDQLARRHKRGVIREQRLQSAISRFQQCTAALSSAIVIIDRDNHLEWWNRAAGKLLGIDDRDRGKSIFNIVRDPRFIRYYRKGVYQEPLQLISPNNHDMYLQYQVHRFGDDDRVLVARDVTRLFKLEQTRQDFVANASHELRTPLTVISGYLETFLDQELPRPLQRGMSQMQQQAKRMESLVADLLLLSRLEATQHTSDEQPIHIHSLIAQIHRDAADLSADREHSFNLDIDPDYDLIGQELELQSAFSNLVFNAVRYTPEAGNIEISWRVDAKGGHFSVKDNGIGIDPIHIPRLTERFYRVDESRSSASGGTGLGLAIVKHVLMRHGAQLSIESRSGMGSTFSCHFPSDMIRSIKQVANGQH</sequence>
<dbReference type="FunFam" id="1.10.287.130:FF:000001">
    <property type="entry name" value="Two-component sensor histidine kinase"/>
    <property type="match status" value="1"/>
</dbReference>
<keyword evidence="6" id="KW-1003">Cell membrane</keyword>
<keyword evidence="12 20" id="KW-0418">Kinase</keyword>
<evidence type="ECO:0000256" key="6">
    <source>
        <dbReference type="ARBA" id="ARBA00022475"/>
    </source>
</evidence>
<dbReference type="SUPFAM" id="SSF55785">
    <property type="entry name" value="PYP-like sensor domain (PAS domain)"/>
    <property type="match status" value="1"/>
</dbReference>
<dbReference type="CDD" id="cd00082">
    <property type="entry name" value="HisKA"/>
    <property type="match status" value="1"/>
</dbReference>
<dbReference type="NCBIfam" id="TIGR02966">
    <property type="entry name" value="phoR_proteo"/>
    <property type="match status" value="1"/>
</dbReference>
<keyword evidence="15" id="KW-0902">Two-component regulatory system</keyword>
<organism evidence="20 21">
    <name type="scientific">Marinobacterium lutimaris</name>
    <dbReference type="NCBI Taxonomy" id="568106"/>
    <lineage>
        <taxon>Bacteria</taxon>
        <taxon>Pseudomonadati</taxon>
        <taxon>Pseudomonadota</taxon>
        <taxon>Gammaproteobacteria</taxon>
        <taxon>Oceanospirillales</taxon>
        <taxon>Oceanospirillaceae</taxon>
        <taxon>Marinobacterium</taxon>
    </lineage>
</organism>
<evidence type="ECO:0000256" key="2">
    <source>
        <dbReference type="ARBA" id="ARBA00004236"/>
    </source>
</evidence>
<keyword evidence="8" id="KW-0592">Phosphate transport</keyword>
<dbReference type="OrthoDB" id="9813151at2"/>
<evidence type="ECO:0000256" key="13">
    <source>
        <dbReference type="ARBA" id="ARBA00022840"/>
    </source>
</evidence>
<evidence type="ECO:0000256" key="9">
    <source>
        <dbReference type="ARBA" id="ARBA00022679"/>
    </source>
</evidence>
<dbReference type="SMART" id="SM00387">
    <property type="entry name" value="HATPase_c"/>
    <property type="match status" value="1"/>
</dbReference>
<dbReference type="InterPro" id="IPR000014">
    <property type="entry name" value="PAS"/>
</dbReference>
<keyword evidence="14 18" id="KW-1133">Transmembrane helix</keyword>
<evidence type="ECO:0000256" key="14">
    <source>
        <dbReference type="ARBA" id="ARBA00022989"/>
    </source>
</evidence>
<dbReference type="EC" id="2.7.13.3" evidence="3"/>
<keyword evidence="5" id="KW-0813">Transport</keyword>
<evidence type="ECO:0000256" key="12">
    <source>
        <dbReference type="ARBA" id="ARBA00022777"/>
    </source>
</evidence>
<dbReference type="GO" id="GO:0000155">
    <property type="term" value="F:phosphorelay sensor kinase activity"/>
    <property type="evidence" value="ECO:0007669"/>
    <property type="project" value="InterPro"/>
</dbReference>
<comment type="catalytic activity">
    <reaction evidence="1">
        <text>ATP + protein L-histidine = ADP + protein N-phospho-L-histidine.</text>
        <dbReference type="EC" id="2.7.13.3"/>
    </reaction>
</comment>
<dbReference type="PROSITE" id="PS50109">
    <property type="entry name" value="HIS_KIN"/>
    <property type="match status" value="1"/>
</dbReference>
<dbReference type="Pfam" id="PF13188">
    <property type="entry name" value="PAS_8"/>
    <property type="match status" value="1"/>
</dbReference>
<keyword evidence="11" id="KW-0547">Nucleotide-binding</keyword>
<protein>
    <recommendedName>
        <fullName evidence="4">Phosphate regulon sensor protein PhoR</fullName>
        <ecNumber evidence="3">2.7.13.3</ecNumber>
    </recommendedName>
</protein>
<dbReference type="SUPFAM" id="SSF47384">
    <property type="entry name" value="Homodimeric domain of signal transducing histidine kinase"/>
    <property type="match status" value="1"/>
</dbReference>